<keyword evidence="1" id="KW-0472">Membrane</keyword>
<sequence length="287" mass="32289">MTVDWHDHARVIADYLIFIKLTHVLGGVFIWDFVLNLGFEYSILTGKRRLTWTSPLYLGCRWSSLSLVIVQFLALDSGGSHAIDCQVVIVMVFVFAYLTLLFASALIALRVTALWEYNKIVVAIAFNSWLANVIIYAYSTAKSRGYWVEGECVIQHTFHSNISVFSTLAIDFLLLTLMLVGLLRWNIRSGGIFQLMYAQGLAWVLVVALAEIPPAVFIALNLNDPMNMVFQGVGLVIMSIGCIPHIPWTCQFSQCQRHTTRHSCYGPAKRATTRFLRILTASCRSNT</sequence>
<keyword evidence="1" id="KW-0812">Transmembrane</keyword>
<dbReference type="EMBL" id="JAKELL010000013">
    <property type="protein sequence ID" value="KAH8994996.1"/>
    <property type="molecule type" value="Genomic_DNA"/>
</dbReference>
<keyword evidence="1" id="KW-1133">Transmembrane helix</keyword>
<evidence type="ECO:0000313" key="2">
    <source>
        <dbReference type="EMBL" id="KAH8994996.1"/>
    </source>
</evidence>
<name>A0AAD4LJP7_9AGAM</name>
<feature type="transmembrane region" description="Helical" evidence="1">
    <location>
        <begin position="87"/>
        <end position="108"/>
    </location>
</feature>
<evidence type="ECO:0000256" key="1">
    <source>
        <dbReference type="SAM" id="Phobius"/>
    </source>
</evidence>
<feature type="transmembrane region" description="Helical" evidence="1">
    <location>
        <begin position="56"/>
        <end position="75"/>
    </location>
</feature>
<keyword evidence="3" id="KW-1185">Reference proteome</keyword>
<protein>
    <submittedName>
        <fullName evidence="2">Uncharacterized protein</fullName>
    </submittedName>
</protein>
<dbReference type="Proteomes" id="UP001201163">
    <property type="component" value="Unassembled WGS sequence"/>
</dbReference>
<evidence type="ECO:0000313" key="3">
    <source>
        <dbReference type="Proteomes" id="UP001201163"/>
    </source>
</evidence>
<proteinExistence type="predicted"/>
<feature type="transmembrane region" description="Helical" evidence="1">
    <location>
        <begin position="228"/>
        <end position="248"/>
    </location>
</feature>
<reference evidence="2" key="1">
    <citation type="submission" date="2022-01" db="EMBL/GenBank/DDBJ databases">
        <title>Comparative genomics reveals a dynamic genome evolution in the ectomycorrhizal milk-cap (Lactarius) mushrooms.</title>
        <authorList>
            <consortium name="DOE Joint Genome Institute"/>
            <person name="Lebreton A."/>
            <person name="Tang N."/>
            <person name="Kuo A."/>
            <person name="LaButti K."/>
            <person name="Drula E."/>
            <person name="Barry K."/>
            <person name="Clum A."/>
            <person name="Lipzen A."/>
            <person name="Mousain D."/>
            <person name="Ng V."/>
            <person name="Wang R."/>
            <person name="Wang X."/>
            <person name="Dai Y."/>
            <person name="Henrissat B."/>
            <person name="Grigoriev I.V."/>
            <person name="Guerin-Laguette A."/>
            <person name="Yu F."/>
            <person name="Martin F.M."/>
        </authorList>
    </citation>
    <scope>NUCLEOTIDE SEQUENCE</scope>
    <source>
        <strain evidence="2">QP</strain>
    </source>
</reference>
<feature type="transmembrane region" description="Helical" evidence="1">
    <location>
        <begin position="120"/>
        <end position="138"/>
    </location>
</feature>
<feature type="transmembrane region" description="Helical" evidence="1">
    <location>
        <begin position="195"/>
        <end position="222"/>
    </location>
</feature>
<feature type="transmembrane region" description="Helical" evidence="1">
    <location>
        <begin position="12"/>
        <end position="35"/>
    </location>
</feature>
<gene>
    <name evidence="2" type="ORF">EDB92DRAFT_252115</name>
</gene>
<dbReference type="AlphaFoldDB" id="A0AAD4LJP7"/>
<comment type="caution">
    <text evidence="2">The sequence shown here is derived from an EMBL/GenBank/DDBJ whole genome shotgun (WGS) entry which is preliminary data.</text>
</comment>
<accession>A0AAD4LJP7</accession>
<organism evidence="2 3">
    <name type="scientific">Lactarius akahatsu</name>
    <dbReference type="NCBI Taxonomy" id="416441"/>
    <lineage>
        <taxon>Eukaryota</taxon>
        <taxon>Fungi</taxon>
        <taxon>Dikarya</taxon>
        <taxon>Basidiomycota</taxon>
        <taxon>Agaricomycotina</taxon>
        <taxon>Agaricomycetes</taxon>
        <taxon>Russulales</taxon>
        <taxon>Russulaceae</taxon>
        <taxon>Lactarius</taxon>
    </lineage>
</organism>
<feature type="transmembrane region" description="Helical" evidence="1">
    <location>
        <begin position="158"/>
        <end position="183"/>
    </location>
</feature>